<keyword evidence="1" id="KW-0732">Signal</keyword>
<name>A0A558CSR0_9GAMM</name>
<sequence length="96" mass="10702">MKSVISLLLVATLSSFAPLTVADVLLLDAIMEAPANNSEGLPRPRTGQTMDSVRSQFGAPVQELPWVGEPPISRWVYDDFTVYFEYEHVINTVVHR</sequence>
<comment type="caution">
    <text evidence="2">The sequence shown here is derived from an EMBL/GenBank/DDBJ whole genome shotgun (WGS) entry which is preliminary data.</text>
</comment>
<dbReference type="EMBL" id="VMRY01000083">
    <property type="protein sequence ID" value="TVT51805.1"/>
    <property type="molecule type" value="Genomic_DNA"/>
</dbReference>
<evidence type="ECO:0000256" key="1">
    <source>
        <dbReference type="SAM" id="SignalP"/>
    </source>
</evidence>
<evidence type="ECO:0000313" key="3">
    <source>
        <dbReference type="Proteomes" id="UP000317355"/>
    </source>
</evidence>
<feature type="signal peptide" evidence="1">
    <location>
        <begin position="1"/>
        <end position="22"/>
    </location>
</feature>
<accession>A0A558CSR0</accession>
<evidence type="ECO:0000313" key="2">
    <source>
        <dbReference type="EMBL" id="TVT51805.1"/>
    </source>
</evidence>
<dbReference type="Proteomes" id="UP000317355">
    <property type="component" value="Unassembled WGS sequence"/>
</dbReference>
<gene>
    <name evidence="2" type="ORF">FHK82_14915</name>
</gene>
<organism evidence="2 3">
    <name type="scientific">Sedimenticola thiotaurini</name>
    <dbReference type="NCBI Taxonomy" id="1543721"/>
    <lineage>
        <taxon>Bacteria</taxon>
        <taxon>Pseudomonadati</taxon>
        <taxon>Pseudomonadota</taxon>
        <taxon>Gammaproteobacteria</taxon>
        <taxon>Chromatiales</taxon>
        <taxon>Sedimenticolaceae</taxon>
        <taxon>Sedimenticola</taxon>
    </lineage>
</organism>
<feature type="chain" id="PRO_5022245372" description="Phosphodiesterase" evidence="1">
    <location>
        <begin position="23"/>
        <end position="96"/>
    </location>
</feature>
<protein>
    <recommendedName>
        <fullName evidence="4">Phosphodiesterase</fullName>
    </recommendedName>
</protein>
<reference evidence="2 3" key="1">
    <citation type="submission" date="2019-07" db="EMBL/GenBank/DDBJ databases">
        <title>The pathways for chlorine oxyanion respiration interact through the shared metabolite chlorate.</title>
        <authorList>
            <person name="Barnum T.P."/>
            <person name="Cheng Y."/>
            <person name="Hill K.A."/>
            <person name="Lucas L.N."/>
            <person name="Carlson H.K."/>
            <person name="Coates J.D."/>
        </authorList>
    </citation>
    <scope>NUCLEOTIDE SEQUENCE [LARGE SCALE GENOMIC DNA]</scope>
    <source>
        <strain evidence="2">BK-3</strain>
    </source>
</reference>
<evidence type="ECO:0008006" key="4">
    <source>
        <dbReference type="Google" id="ProtNLM"/>
    </source>
</evidence>
<dbReference type="AlphaFoldDB" id="A0A558CSR0"/>
<dbReference type="STRING" id="1543721.AAY24_03615"/>
<proteinExistence type="predicted"/>